<proteinExistence type="predicted"/>
<comment type="caution">
    <text evidence="1">The sequence shown here is derived from an EMBL/GenBank/DDBJ whole genome shotgun (WGS) entry which is preliminary data.</text>
</comment>
<dbReference type="RefSeq" id="WP_004068280.1">
    <property type="nucleotide sequence ID" value="NZ_VIRB01000001.1"/>
</dbReference>
<reference evidence="1 2" key="1">
    <citation type="submission" date="2019-07" db="EMBL/GenBank/DDBJ databases">
        <title>Draft genome sequences of 15 bacterial species constituting the stable defined intestinal microbiota of the GM15 gnotobiotic mouse model.</title>
        <authorList>
            <person name="Elie C."/>
            <person name="Mathieu A."/>
            <person name="Saliou A."/>
            <person name="Darnaud M."/>
            <person name="Leulier F."/>
            <person name="Tamellini A."/>
        </authorList>
    </citation>
    <scope>NUCLEOTIDE SEQUENCE [LARGE SCALE GENOMIC DNA]</scope>
    <source>
        <strain evidence="2">ASF 502</strain>
    </source>
</reference>
<accession>A0A9X5C3X7</accession>
<protein>
    <submittedName>
        <fullName evidence="1">Uncharacterized protein</fullName>
    </submittedName>
</protein>
<sequence>MNKRIRKKQQKQREQRKQLEMKWLLDTANAIDAAIQEYWRWREEMERRYVEFYAEEIARRMGLVPKQ</sequence>
<dbReference type="AlphaFoldDB" id="A0A9X5C3X7"/>
<evidence type="ECO:0000313" key="1">
    <source>
        <dbReference type="EMBL" id="NDO67202.1"/>
    </source>
</evidence>
<organism evidence="1 2">
    <name type="scientific">Schaedlerella arabinosiphila</name>
    <dbReference type="NCBI Taxonomy" id="2044587"/>
    <lineage>
        <taxon>Bacteria</taxon>
        <taxon>Bacillati</taxon>
        <taxon>Bacillota</taxon>
        <taxon>Clostridia</taxon>
        <taxon>Lachnospirales</taxon>
        <taxon>Lachnospiraceae</taxon>
        <taxon>Schaedlerella</taxon>
    </lineage>
</organism>
<dbReference type="EMBL" id="VIRB01000001">
    <property type="protein sequence ID" value="NDO67202.1"/>
    <property type="molecule type" value="Genomic_DNA"/>
</dbReference>
<evidence type="ECO:0000313" key="2">
    <source>
        <dbReference type="Proteomes" id="UP000474104"/>
    </source>
</evidence>
<name>A0A9X5C3X7_9FIRM</name>
<gene>
    <name evidence="1" type="ORF">FMM80_00015</name>
</gene>
<dbReference type="Proteomes" id="UP000474104">
    <property type="component" value="Unassembled WGS sequence"/>
</dbReference>